<dbReference type="SUPFAM" id="SSF57667">
    <property type="entry name" value="beta-beta-alpha zinc fingers"/>
    <property type="match status" value="1"/>
</dbReference>
<dbReference type="GO" id="GO:0000981">
    <property type="term" value="F:DNA-binding transcription factor activity, RNA polymerase II-specific"/>
    <property type="evidence" value="ECO:0007669"/>
    <property type="project" value="TreeGrafter"/>
</dbReference>
<keyword evidence="2" id="KW-0479">Metal-binding</keyword>
<dbReference type="PANTHER" id="PTHR24394">
    <property type="entry name" value="ZINC FINGER PROTEIN"/>
    <property type="match status" value="1"/>
</dbReference>
<comment type="caution">
    <text evidence="10">The sequence shown here is derived from an EMBL/GenBank/DDBJ whole genome shotgun (WGS) entry which is preliminary data.</text>
</comment>
<dbReference type="PANTHER" id="PTHR24394:SF44">
    <property type="entry name" value="ZINC FINGER PROTEIN 271-LIKE"/>
    <property type="match status" value="1"/>
</dbReference>
<keyword evidence="3" id="KW-0677">Repeat</keyword>
<dbReference type="EMBL" id="VSRR010000774">
    <property type="protein sequence ID" value="MPC19485.1"/>
    <property type="molecule type" value="Genomic_DNA"/>
</dbReference>
<dbReference type="SMART" id="SM00355">
    <property type="entry name" value="ZnF_C2H2"/>
    <property type="match status" value="2"/>
</dbReference>
<evidence type="ECO:0000256" key="5">
    <source>
        <dbReference type="ARBA" id="ARBA00022833"/>
    </source>
</evidence>
<evidence type="ECO:0000256" key="3">
    <source>
        <dbReference type="ARBA" id="ARBA00022737"/>
    </source>
</evidence>
<gene>
    <name evidence="10" type="primary">ZNF524</name>
    <name evidence="10" type="ORF">E2C01_012400</name>
</gene>
<dbReference type="GO" id="GO:0005634">
    <property type="term" value="C:nucleus"/>
    <property type="evidence" value="ECO:0007669"/>
    <property type="project" value="UniProtKB-SubCell"/>
</dbReference>
<name>A0A5B7DEJ8_PORTR</name>
<reference evidence="10 11" key="1">
    <citation type="submission" date="2019-05" db="EMBL/GenBank/DDBJ databases">
        <title>Another draft genome of Portunus trituberculatus and its Hox gene families provides insights of decapod evolution.</title>
        <authorList>
            <person name="Jeong J.-H."/>
            <person name="Song I."/>
            <person name="Kim S."/>
            <person name="Choi T."/>
            <person name="Kim D."/>
            <person name="Ryu S."/>
            <person name="Kim W."/>
        </authorList>
    </citation>
    <scope>NUCLEOTIDE SEQUENCE [LARGE SCALE GENOMIC DNA]</scope>
    <source>
        <tissue evidence="10">Muscle</tissue>
    </source>
</reference>
<feature type="domain" description="C2H2-type" evidence="9">
    <location>
        <begin position="61"/>
        <end position="91"/>
    </location>
</feature>
<comment type="subcellular location">
    <subcellularLocation>
        <location evidence="1">Nucleus</location>
    </subcellularLocation>
</comment>
<feature type="region of interest" description="Disordered" evidence="8">
    <location>
        <begin position="93"/>
        <end position="119"/>
    </location>
</feature>
<dbReference type="InterPro" id="IPR036236">
    <property type="entry name" value="Znf_C2H2_sf"/>
</dbReference>
<evidence type="ECO:0000313" key="11">
    <source>
        <dbReference type="Proteomes" id="UP000324222"/>
    </source>
</evidence>
<dbReference type="PROSITE" id="PS50157">
    <property type="entry name" value="ZINC_FINGER_C2H2_2"/>
    <property type="match status" value="2"/>
</dbReference>
<organism evidence="10 11">
    <name type="scientific">Portunus trituberculatus</name>
    <name type="common">Swimming crab</name>
    <name type="synonym">Neptunus trituberculatus</name>
    <dbReference type="NCBI Taxonomy" id="210409"/>
    <lineage>
        <taxon>Eukaryota</taxon>
        <taxon>Metazoa</taxon>
        <taxon>Ecdysozoa</taxon>
        <taxon>Arthropoda</taxon>
        <taxon>Crustacea</taxon>
        <taxon>Multicrustacea</taxon>
        <taxon>Malacostraca</taxon>
        <taxon>Eumalacostraca</taxon>
        <taxon>Eucarida</taxon>
        <taxon>Decapoda</taxon>
        <taxon>Pleocyemata</taxon>
        <taxon>Brachyura</taxon>
        <taxon>Eubrachyura</taxon>
        <taxon>Portunoidea</taxon>
        <taxon>Portunidae</taxon>
        <taxon>Portuninae</taxon>
        <taxon>Portunus</taxon>
    </lineage>
</organism>
<accession>A0A5B7DEJ8</accession>
<evidence type="ECO:0000256" key="7">
    <source>
        <dbReference type="PROSITE-ProRule" id="PRU00042"/>
    </source>
</evidence>
<evidence type="ECO:0000256" key="8">
    <source>
        <dbReference type="SAM" id="MobiDB-lite"/>
    </source>
</evidence>
<dbReference type="Pfam" id="PF13894">
    <property type="entry name" value="zf-C2H2_4"/>
    <property type="match status" value="1"/>
</dbReference>
<evidence type="ECO:0000256" key="6">
    <source>
        <dbReference type="ARBA" id="ARBA00023242"/>
    </source>
</evidence>
<dbReference type="Gene3D" id="3.30.160.60">
    <property type="entry name" value="Classic Zinc Finger"/>
    <property type="match status" value="1"/>
</dbReference>
<dbReference type="InterPro" id="IPR013087">
    <property type="entry name" value="Znf_C2H2_type"/>
</dbReference>
<dbReference type="GO" id="GO:0008270">
    <property type="term" value="F:zinc ion binding"/>
    <property type="evidence" value="ECO:0007669"/>
    <property type="project" value="UniProtKB-KW"/>
</dbReference>
<evidence type="ECO:0000256" key="4">
    <source>
        <dbReference type="ARBA" id="ARBA00022771"/>
    </source>
</evidence>
<feature type="domain" description="C2H2-type" evidence="9">
    <location>
        <begin position="33"/>
        <end position="60"/>
    </location>
</feature>
<protein>
    <submittedName>
        <fullName evidence="10">Zinc finger protein 524</fullName>
    </submittedName>
</protein>
<sequence>MVDKAFCLVPPFPYQEGAPPPSGPGTAPLPPGFGCQVCGQIIQRKDNYRRHLRLHSGMLPFQCPLCPRRFNTRYHLQYHLERSTVHANAATAASAAATAAAVPPTDPQPAGDDLSPADP</sequence>
<evidence type="ECO:0000259" key="9">
    <source>
        <dbReference type="PROSITE" id="PS50157"/>
    </source>
</evidence>
<evidence type="ECO:0000256" key="1">
    <source>
        <dbReference type="ARBA" id="ARBA00004123"/>
    </source>
</evidence>
<keyword evidence="11" id="KW-1185">Reference proteome</keyword>
<keyword evidence="4 7" id="KW-0863">Zinc-finger</keyword>
<dbReference type="Proteomes" id="UP000324222">
    <property type="component" value="Unassembled WGS sequence"/>
</dbReference>
<proteinExistence type="predicted"/>
<dbReference type="PROSITE" id="PS00028">
    <property type="entry name" value="ZINC_FINGER_C2H2_1"/>
    <property type="match status" value="1"/>
</dbReference>
<keyword evidence="6" id="KW-0539">Nucleus</keyword>
<keyword evidence="5" id="KW-0862">Zinc</keyword>
<dbReference type="Pfam" id="PF00096">
    <property type="entry name" value="zf-C2H2"/>
    <property type="match status" value="1"/>
</dbReference>
<evidence type="ECO:0000256" key="2">
    <source>
        <dbReference type="ARBA" id="ARBA00022723"/>
    </source>
</evidence>
<evidence type="ECO:0000313" key="10">
    <source>
        <dbReference type="EMBL" id="MPC19485.1"/>
    </source>
</evidence>
<feature type="compositionally biased region" description="Low complexity" evidence="8">
    <location>
        <begin position="93"/>
        <end position="103"/>
    </location>
</feature>
<dbReference type="AlphaFoldDB" id="A0A5B7DEJ8"/>